<comment type="caution">
    <text evidence="1">The sequence shown here is derived from an EMBL/GenBank/DDBJ whole genome shotgun (WGS) entry which is preliminary data.</text>
</comment>
<accession>A0ACC3CCH3</accession>
<keyword evidence="2" id="KW-1185">Reference proteome</keyword>
<dbReference type="EMBL" id="CM020620">
    <property type="protein sequence ID" value="KAK1867854.1"/>
    <property type="molecule type" value="Genomic_DNA"/>
</dbReference>
<dbReference type="Proteomes" id="UP000798662">
    <property type="component" value="Chromosome 3"/>
</dbReference>
<reference evidence="1" key="1">
    <citation type="submission" date="2019-11" db="EMBL/GenBank/DDBJ databases">
        <title>Nori genome reveals adaptations in red seaweeds to the harsh intertidal environment.</title>
        <authorList>
            <person name="Wang D."/>
            <person name="Mao Y."/>
        </authorList>
    </citation>
    <scope>NUCLEOTIDE SEQUENCE</scope>
    <source>
        <tissue evidence="1">Gametophyte</tissue>
    </source>
</reference>
<name>A0ACC3CCH3_PYRYE</name>
<proteinExistence type="predicted"/>
<protein>
    <submittedName>
        <fullName evidence="1">Uncharacterized protein</fullName>
    </submittedName>
</protein>
<sequence length="123" mass="13222">MLLKLGKRRLVTDVFKDVAVAITFAANGKGGVSCCCSAQERCLDQGCSFQPYIEEAMRLVLKASEMSVGGVLREHGIVFVSSSSAFSEAFLFELAVNLSRNGSSLRSSAYLREGFNELTAALS</sequence>
<organism evidence="1 2">
    <name type="scientific">Pyropia yezoensis</name>
    <name type="common">Susabi-nori</name>
    <name type="synonym">Porphyra yezoensis</name>
    <dbReference type="NCBI Taxonomy" id="2788"/>
    <lineage>
        <taxon>Eukaryota</taxon>
        <taxon>Rhodophyta</taxon>
        <taxon>Bangiophyceae</taxon>
        <taxon>Bangiales</taxon>
        <taxon>Bangiaceae</taxon>
        <taxon>Pyropia</taxon>
    </lineage>
</organism>
<evidence type="ECO:0000313" key="2">
    <source>
        <dbReference type="Proteomes" id="UP000798662"/>
    </source>
</evidence>
<evidence type="ECO:0000313" key="1">
    <source>
        <dbReference type="EMBL" id="KAK1867854.1"/>
    </source>
</evidence>
<gene>
    <name evidence="1" type="ORF">I4F81_010352</name>
</gene>